<name>A0ABT7PMK1_9BACT</name>
<comment type="caution">
    <text evidence="5">The sequence shown here is derived from an EMBL/GenBank/DDBJ whole genome shotgun (WGS) entry which is preliminary data.</text>
</comment>
<organism evidence="5 6">
    <name type="scientific">Roseiconus lacunae</name>
    <dbReference type="NCBI Taxonomy" id="2605694"/>
    <lineage>
        <taxon>Bacteria</taxon>
        <taxon>Pseudomonadati</taxon>
        <taxon>Planctomycetota</taxon>
        <taxon>Planctomycetia</taxon>
        <taxon>Pirellulales</taxon>
        <taxon>Pirellulaceae</taxon>
        <taxon>Roseiconus</taxon>
    </lineage>
</organism>
<dbReference type="PANTHER" id="PTHR43343:SF3">
    <property type="entry name" value="PROTEASE DO-LIKE 8, CHLOROPLASTIC"/>
    <property type="match status" value="1"/>
</dbReference>
<keyword evidence="6" id="KW-1185">Reference proteome</keyword>
<evidence type="ECO:0000256" key="1">
    <source>
        <dbReference type="ARBA" id="ARBA00010541"/>
    </source>
</evidence>
<evidence type="ECO:0000313" key="5">
    <source>
        <dbReference type="EMBL" id="MDM4017743.1"/>
    </source>
</evidence>
<keyword evidence="2 5" id="KW-0645">Protease</keyword>
<feature type="domain" description="PDZ" evidence="4">
    <location>
        <begin position="188"/>
        <end position="235"/>
    </location>
</feature>
<dbReference type="SMART" id="SM00228">
    <property type="entry name" value="PDZ"/>
    <property type="match status" value="1"/>
</dbReference>
<accession>A0ABT7PMK1</accession>
<dbReference type="SUPFAM" id="SSF50156">
    <property type="entry name" value="PDZ domain-like"/>
    <property type="match status" value="1"/>
</dbReference>
<sequence>MDHPHQETLVRRIGRSWLATGCLAIACLVVDTTSLSGQESWLQGLFARRPEIASRDSAAMMRLVRPLSERVDQSVIQVFSGGRIVALGTIVSADGYAVTKYSELSAAPISVRVPSGKKVPARVSAVRPANDLALLKLDGSEPETWDIKPANFASVEPPTGSFVITPDRDGYALGLGTLGVRARHVGHRGRLGVTFYDGSTEPPIVQTVYPSSGASDAGLQDGDRILKINGQQMSGSKSAITTLGRFYPGEVVKLTIMRGDDTLELDARMRDQTVLMESQNDAKVNGPRNARLSGFDQVIQHDTVLAPNQCGGPILDSDGNIIGVNIARAGRVVTYALPSALVSAEMVSMLDEARRQ</sequence>
<dbReference type="InterPro" id="IPR036034">
    <property type="entry name" value="PDZ_sf"/>
</dbReference>
<dbReference type="SUPFAM" id="SSF50494">
    <property type="entry name" value="Trypsin-like serine proteases"/>
    <property type="match status" value="1"/>
</dbReference>
<dbReference type="RefSeq" id="WP_149498749.1">
    <property type="nucleotide sequence ID" value="NZ_JASZZN010000016.1"/>
</dbReference>
<keyword evidence="3 5" id="KW-0378">Hydrolase</keyword>
<gene>
    <name evidence="5" type="ORF">QTN89_20005</name>
</gene>
<dbReference type="EMBL" id="JASZZN010000016">
    <property type="protein sequence ID" value="MDM4017743.1"/>
    <property type="molecule type" value="Genomic_DNA"/>
</dbReference>
<dbReference type="EC" id="3.4.21.-" evidence="5"/>
<comment type="similarity">
    <text evidence="1">Belongs to the peptidase S1C family.</text>
</comment>
<evidence type="ECO:0000313" key="6">
    <source>
        <dbReference type="Proteomes" id="UP001239462"/>
    </source>
</evidence>
<dbReference type="Gene3D" id="2.30.42.10">
    <property type="match status" value="1"/>
</dbReference>
<dbReference type="InterPro" id="IPR043504">
    <property type="entry name" value="Peptidase_S1_PA_chymotrypsin"/>
</dbReference>
<dbReference type="Proteomes" id="UP001239462">
    <property type="component" value="Unassembled WGS sequence"/>
</dbReference>
<evidence type="ECO:0000256" key="3">
    <source>
        <dbReference type="ARBA" id="ARBA00022801"/>
    </source>
</evidence>
<dbReference type="Pfam" id="PF13180">
    <property type="entry name" value="PDZ_2"/>
    <property type="match status" value="1"/>
</dbReference>
<evidence type="ECO:0000259" key="4">
    <source>
        <dbReference type="PROSITE" id="PS50106"/>
    </source>
</evidence>
<dbReference type="InterPro" id="IPR009003">
    <property type="entry name" value="Peptidase_S1_PA"/>
</dbReference>
<dbReference type="Gene3D" id="2.40.10.10">
    <property type="entry name" value="Trypsin-like serine proteases"/>
    <property type="match status" value="1"/>
</dbReference>
<dbReference type="Gene3D" id="2.40.10.120">
    <property type="match status" value="1"/>
</dbReference>
<proteinExistence type="inferred from homology"/>
<dbReference type="InterPro" id="IPR001478">
    <property type="entry name" value="PDZ"/>
</dbReference>
<dbReference type="PANTHER" id="PTHR43343">
    <property type="entry name" value="PEPTIDASE S12"/>
    <property type="match status" value="1"/>
</dbReference>
<dbReference type="GO" id="GO:0008233">
    <property type="term" value="F:peptidase activity"/>
    <property type="evidence" value="ECO:0007669"/>
    <property type="project" value="UniProtKB-KW"/>
</dbReference>
<evidence type="ECO:0000256" key="2">
    <source>
        <dbReference type="ARBA" id="ARBA00022670"/>
    </source>
</evidence>
<reference evidence="5 6" key="1">
    <citation type="submission" date="2023-06" db="EMBL/GenBank/DDBJ databases">
        <title>Roseiconus lacunae JC819 isolated from Gulf of Mannar region, Tamil Nadu.</title>
        <authorList>
            <person name="Pk S."/>
            <person name="Ch S."/>
            <person name="Ch V.R."/>
        </authorList>
    </citation>
    <scope>NUCLEOTIDE SEQUENCE [LARGE SCALE GENOMIC DNA]</scope>
    <source>
        <strain evidence="5 6">JC819</strain>
    </source>
</reference>
<protein>
    <submittedName>
        <fullName evidence="5">S1C family serine protease</fullName>
        <ecNumber evidence="5">3.4.21.-</ecNumber>
    </submittedName>
</protein>
<dbReference type="InterPro" id="IPR051201">
    <property type="entry name" value="Chloro_Bact_Ser_Proteases"/>
</dbReference>
<dbReference type="PROSITE" id="PS50106">
    <property type="entry name" value="PDZ"/>
    <property type="match status" value="1"/>
</dbReference>
<dbReference type="GO" id="GO:0006508">
    <property type="term" value="P:proteolysis"/>
    <property type="evidence" value="ECO:0007669"/>
    <property type="project" value="UniProtKB-KW"/>
</dbReference>